<dbReference type="InterPro" id="IPR050377">
    <property type="entry name" value="Radical_SAM_PqqE_MftC-like"/>
</dbReference>
<dbReference type="CDD" id="cd21109">
    <property type="entry name" value="SPASM"/>
    <property type="match status" value="1"/>
</dbReference>
<accession>Q1ITB6</accession>
<reference evidence="7 8" key="1">
    <citation type="journal article" date="2009" name="Appl. Environ. Microbiol.">
        <title>Three genomes from the phylum Acidobacteria provide insight into the lifestyles of these microorganisms in soils.</title>
        <authorList>
            <person name="Ward N.L."/>
            <person name="Challacombe J.F."/>
            <person name="Janssen P.H."/>
            <person name="Henrissat B."/>
            <person name="Coutinho P.M."/>
            <person name="Wu M."/>
            <person name="Xie G."/>
            <person name="Haft D.H."/>
            <person name="Sait M."/>
            <person name="Badger J."/>
            <person name="Barabote R.D."/>
            <person name="Bradley B."/>
            <person name="Brettin T.S."/>
            <person name="Brinkac L.M."/>
            <person name="Bruce D."/>
            <person name="Creasy T."/>
            <person name="Daugherty S.C."/>
            <person name="Davidsen T.M."/>
            <person name="DeBoy R.T."/>
            <person name="Detter J.C."/>
            <person name="Dodson R.J."/>
            <person name="Durkin A.S."/>
            <person name="Ganapathy A."/>
            <person name="Gwinn-Giglio M."/>
            <person name="Han C.S."/>
            <person name="Khouri H."/>
            <person name="Kiss H."/>
            <person name="Kothari S.P."/>
            <person name="Madupu R."/>
            <person name="Nelson K.E."/>
            <person name="Nelson W.C."/>
            <person name="Paulsen I."/>
            <person name="Penn K."/>
            <person name="Ren Q."/>
            <person name="Rosovitz M.J."/>
            <person name="Selengut J.D."/>
            <person name="Shrivastava S."/>
            <person name="Sullivan S.A."/>
            <person name="Tapia R."/>
            <person name="Thompson L.S."/>
            <person name="Watkins K.L."/>
            <person name="Yang Q."/>
            <person name="Yu C."/>
            <person name="Zafar N."/>
            <person name="Zhou L."/>
            <person name="Kuske C.R."/>
        </authorList>
    </citation>
    <scope>NUCLEOTIDE SEQUENCE [LARGE SCALE GENOMIC DNA]</scope>
    <source>
        <strain evidence="7 8">Ellin345</strain>
    </source>
</reference>
<dbReference type="STRING" id="204669.Acid345_0881"/>
<evidence type="ECO:0000256" key="3">
    <source>
        <dbReference type="ARBA" id="ARBA00022723"/>
    </source>
</evidence>
<comment type="cofactor">
    <cofactor evidence="1">
        <name>[4Fe-4S] cluster</name>
        <dbReference type="ChEBI" id="CHEBI:49883"/>
    </cofactor>
</comment>
<evidence type="ECO:0000259" key="6">
    <source>
        <dbReference type="PROSITE" id="PS51918"/>
    </source>
</evidence>
<keyword evidence="3" id="KW-0479">Metal-binding</keyword>
<dbReference type="Proteomes" id="UP000002432">
    <property type="component" value="Chromosome"/>
</dbReference>
<dbReference type="Pfam" id="PF13186">
    <property type="entry name" value="SPASM"/>
    <property type="match status" value="1"/>
</dbReference>
<dbReference type="Pfam" id="PF04055">
    <property type="entry name" value="Radical_SAM"/>
    <property type="match status" value="1"/>
</dbReference>
<dbReference type="eggNOG" id="COG0535">
    <property type="taxonomic scope" value="Bacteria"/>
</dbReference>
<protein>
    <submittedName>
        <fullName evidence="7">Fe-S protein, radical SAM family</fullName>
    </submittedName>
</protein>
<organism evidence="7 8">
    <name type="scientific">Koribacter versatilis (strain Ellin345)</name>
    <dbReference type="NCBI Taxonomy" id="204669"/>
    <lineage>
        <taxon>Bacteria</taxon>
        <taxon>Pseudomonadati</taxon>
        <taxon>Acidobacteriota</taxon>
        <taxon>Terriglobia</taxon>
        <taxon>Terriglobales</taxon>
        <taxon>Candidatus Korobacteraceae</taxon>
        <taxon>Candidatus Korobacter</taxon>
    </lineage>
</organism>
<dbReference type="GO" id="GO:0051536">
    <property type="term" value="F:iron-sulfur cluster binding"/>
    <property type="evidence" value="ECO:0007669"/>
    <property type="project" value="UniProtKB-KW"/>
</dbReference>
<dbReference type="InterPro" id="IPR007197">
    <property type="entry name" value="rSAM"/>
</dbReference>
<feature type="domain" description="Radical SAM core" evidence="6">
    <location>
        <begin position="27"/>
        <end position="253"/>
    </location>
</feature>
<dbReference type="SUPFAM" id="SSF102114">
    <property type="entry name" value="Radical SAM enzymes"/>
    <property type="match status" value="1"/>
</dbReference>
<dbReference type="HOGENOM" id="CLU_009273_4_2_0"/>
<keyword evidence="2" id="KW-0949">S-adenosyl-L-methionine</keyword>
<dbReference type="GO" id="GO:0046872">
    <property type="term" value="F:metal ion binding"/>
    <property type="evidence" value="ECO:0007669"/>
    <property type="project" value="UniProtKB-KW"/>
</dbReference>
<sequence length="351" mass="39168">MESESNMLVSIQPGRSTDPEELREHRIRRLPILVLDLHSRCQCKCVMCDIWRTRESQELDFDLLVRNRDAFAGLKIEWVVLTGGEPLMHSRFIDICTFLKQEGVRITLLTAGMSLAKRASEVANCVDEVIISLDGPRKVHDQIRGVTGAYDLLTTGILAVLSQRPEMQIRARTTVQKTNCSALCETVDAAQELDLSGISFLAADVTSAAFNRQNPRPSSQAPTIALDASEVETLDCEIARVIKRFEREIASGYIAESAAKLRRITHHFRAHLGQRPHQAPLCNAPWVSAVLGHDGSLRPCFFHEPIGSVSNQTLETALNGRAGWHFRSSLDVERNATCQQCVCSLYRPHED</sequence>
<dbReference type="AlphaFoldDB" id="Q1ITB6"/>
<evidence type="ECO:0000256" key="2">
    <source>
        <dbReference type="ARBA" id="ARBA00022691"/>
    </source>
</evidence>
<dbReference type="InterPro" id="IPR023885">
    <property type="entry name" value="4Fe4S-binding_SPASM_dom"/>
</dbReference>
<dbReference type="EnsemblBacteria" id="ABF39884">
    <property type="protein sequence ID" value="ABF39884"/>
    <property type="gene ID" value="Acid345_0881"/>
</dbReference>
<name>Q1ITB6_KORVE</name>
<evidence type="ECO:0000313" key="7">
    <source>
        <dbReference type="EMBL" id="ABF39884.1"/>
    </source>
</evidence>
<keyword evidence="5" id="KW-0411">Iron-sulfur</keyword>
<proteinExistence type="predicted"/>
<dbReference type="CDD" id="cd01335">
    <property type="entry name" value="Radical_SAM"/>
    <property type="match status" value="1"/>
</dbReference>
<dbReference type="InterPro" id="IPR013785">
    <property type="entry name" value="Aldolase_TIM"/>
</dbReference>
<evidence type="ECO:0000256" key="5">
    <source>
        <dbReference type="ARBA" id="ARBA00023014"/>
    </source>
</evidence>
<dbReference type="PANTHER" id="PTHR11228:SF7">
    <property type="entry name" value="PQQA PEPTIDE CYCLASE"/>
    <property type="match status" value="1"/>
</dbReference>
<evidence type="ECO:0000313" key="8">
    <source>
        <dbReference type="Proteomes" id="UP000002432"/>
    </source>
</evidence>
<evidence type="ECO:0000256" key="1">
    <source>
        <dbReference type="ARBA" id="ARBA00001966"/>
    </source>
</evidence>
<dbReference type="KEGG" id="aba:Acid345_0881"/>
<dbReference type="PANTHER" id="PTHR11228">
    <property type="entry name" value="RADICAL SAM DOMAIN PROTEIN"/>
    <property type="match status" value="1"/>
</dbReference>
<dbReference type="InterPro" id="IPR058240">
    <property type="entry name" value="rSAM_sf"/>
</dbReference>
<dbReference type="PROSITE" id="PS51918">
    <property type="entry name" value="RADICAL_SAM"/>
    <property type="match status" value="1"/>
</dbReference>
<dbReference type="Gene3D" id="3.20.20.70">
    <property type="entry name" value="Aldolase class I"/>
    <property type="match status" value="1"/>
</dbReference>
<dbReference type="GO" id="GO:0003824">
    <property type="term" value="F:catalytic activity"/>
    <property type="evidence" value="ECO:0007669"/>
    <property type="project" value="InterPro"/>
</dbReference>
<keyword evidence="4" id="KW-0408">Iron</keyword>
<gene>
    <name evidence="7" type="ordered locus">Acid345_0881</name>
</gene>
<evidence type="ECO:0000256" key="4">
    <source>
        <dbReference type="ARBA" id="ARBA00023004"/>
    </source>
</evidence>
<keyword evidence="8" id="KW-1185">Reference proteome</keyword>
<dbReference type="SFLD" id="SFLDS00029">
    <property type="entry name" value="Radical_SAM"/>
    <property type="match status" value="1"/>
</dbReference>
<dbReference type="EMBL" id="CP000360">
    <property type="protein sequence ID" value="ABF39884.1"/>
    <property type="molecule type" value="Genomic_DNA"/>
</dbReference>
<dbReference type="SFLD" id="SFLDG01067">
    <property type="entry name" value="SPASM/twitch_domain_containing"/>
    <property type="match status" value="1"/>
</dbReference>